<dbReference type="OrthoDB" id="5414694at2759"/>
<dbReference type="InterPro" id="IPR011425">
    <property type="entry name" value="Med9"/>
</dbReference>
<evidence type="ECO:0000256" key="1">
    <source>
        <dbReference type="ARBA" id="ARBA00004123"/>
    </source>
</evidence>
<feature type="region of interest" description="Disordered" evidence="11">
    <location>
        <begin position="1"/>
        <end position="22"/>
    </location>
</feature>
<evidence type="ECO:0000313" key="12">
    <source>
        <dbReference type="EMBL" id="PKS11242.1"/>
    </source>
</evidence>
<dbReference type="Gene3D" id="6.10.280.10">
    <property type="entry name" value="Mediator complex, subunit Med21"/>
    <property type="match status" value="1"/>
</dbReference>
<proteinExistence type="inferred from homology"/>
<evidence type="ECO:0000256" key="6">
    <source>
        <dbReference type="ARBA" id="ARBA00023163"/>
    </source>
</evidence>
<keyword evidence="4 9" id="KW-0805">Transcription regulation</keyword>
<dbReference type="SUPFAM" id="SSF140718">
    <property type="entry name" value="Mediator hinge subcomplex-like"/>
    <property type="match status" value="1"/>
</dbReference>
<keyword evidence="13" id="KW-1185">Reference proteome</keyword>
<evidence type="ECO:0000256" key="10">
    <source>
        <dbReference type="SAM" id="Coils"/>
    </source>
</evidence>
<name>A0A2N3NFU6_9PEZI</name>
<evidence type="ECO:0000256" key="2">
    <source>
        <dbReference type="ARBA" id="ARBA00008089"/>
    </source>
</evidence>
<dbReference type="GO" id="GO:0016592">
    <property type="term" value="C:mediator complex"/>
    <property type="evidence" value="ECO:0007669"/>
    <property type="project" value="InterPro"/>
</dbReference>
<evidence type="ECO:0000256" key="5">
    <source>
        <dbReference type="ARBA" id="ARBA00023159"/>
    </source>
</evidence>
<evidence type="ECO:0000313" key="13">
    <source>
        <dbReference type="Proteomes" id="UP000233524"/>
    </source>
</evidence>
<dbReference type="GO" id="GO:0006357">
    <property type="term" value="P:regulation of transcription by RNA polymerase II"/>
    <property type="evidence" value="ECO:0007669"/>
    <property type="project" value="InterPro"/>
</dbReference>
<reference evidence="12 13" key="1">
    <citation type="journal article" date="2017" name="G3 (Bethesda)">
        <title>First Draft Genome Sequence of the Pathogenic Fungus Lomentospora prolificans (Formerly Scedosporium prolificans).</title>
        <authorList>
            <person name="Luo R."/>
            <person name="Zimin A."/>
            <person name="Workman R."/>
            <person name="Fan Y."/>
            <person name="Pertea G."/>
            <person name="Grossman N."/>
            <person name="Wear M.P."/>
            <person name="Jia B."/>
            <person name="Miller H."/>
            <person name="Casadevall A."/>
            <person name="Timp W."/>
            <person name="Zhang S.X."/>
            <person name="Salzberg S.L."/>
        </authorList>
    </citation>
    <scope>NUCLEOTIDE SEQUENCE [LARGE SCALE GENOMIC DNA]</scope>
    <source>
        <strain evidence="12 13">JHH-5317</strain>
    </source>
</reference>
<feature type="compositionally biased region" description="Polar residues" evidence="11">
    <location>
        <begin position="59"/>
        <end position="74"/>
    </location>
</feature>
<dbReference type="InterPro" id="IPR037212">
    <property type="entry name" value="Med7/Med21-like"/>
</dbReference>
<dbReference type="Pfam" id="PF07544">
    <property type="entry name" value="Med9"/>
    <property type="match status" value="1"/>
</dbReference>
<keyword evidence="5 9" id="KW-0010">Activator</keyword>
<dbReference type="STRING" id="41688.A0A2N3NFU6"/>
<dbReference type="GO" id="GO:0003712">
    <property type="term" value="F:transcription coregulator activity"/>
    <property type="evidence" value="ECO:0007669"/>
    <property type="project" value="InterPro"/>
</dbReference>
<protein>
    <recommendedName>
        <fullName evidence="9">Mediator of RNA polymerase II transcription subunit 9</fullName>
    </recommendedName>
    <alternativeName>
        <fullName evidence="9">Mediator complex subunit 9</fullName>
    </alternativeName>
</protein>
<evidence type="ECO:0000256" key="8">
    <source>
        <dbReference type="ARBA" id="ARBA00025687"/>
    </source>
</evidence>
<gene>
    <name evidence="9" type="primary">MED9</name>
    <name evidence="12" type="ORF">jhhlp_003003</name>
</gene>
<evidence type="ECO:0000256" key="4">
    <source>
        <dbReference type="ARBA" id="ARBA00023015"/>
    </source>
</evidence>
<evidence type="ECO:0000256" key="3">
    <source>
        <dbReference type="ARBA" id="ARBA00011837"/>
    </source>
</evidence>
<dbReference type="AlphaFoldDB" id="A0A2N3NFU6"/>
<comment type="subunit">
    <text evidence="3 9">Component of the Mediator complex.</text>
</comment>
<keyword evidence="7 9" id="KW-0539">Nucleus</keyword>
<accession>A0A2N3NFU6</accession>
<evidence type="ECO:0000256" key="11">
    <source>
        <dbReference type="SAM" id="MobiDB-lite"/>
    </source>
</evidence>
<comment type="caution">
    <text evidence="12">The sequence shown here is derived from an EMBL/GenBank/DDBJ whole genome shotgun (WGS) entry which is preliminary data.</text>
</comment>
<keyword evidence="6 9" id="KW-0804">Transcription</keyword>
<dbReference type="EMBL" id="NLAX01000008">
    <property type="protein sequence ID" value="PKS11242.1"/>
    <property type="molecule type" value="Genomic_DNA"/>
</dbReference>
<dbReference type="VEuPathDB" id="FungiDB:jhhlp_003003"/>
<dbReference type="InParanoid" id="A0A2N3NFU6"/>
<dbReference type="Proteomes" id="UP000233524">
    <property type="component" value="Unassembled WGS sequence"/>
</dbReference>
<feature type="coiled-coil region" evidence="10">
    <location>
        <begin position="99"/>
        <end position="133"/>
    </location>
</feature>
<comment type="function">
    <text evidence="8 9">Component of the Mediator complex, a coactivator involved in the regulated transcription of nearly all RNA polymerase II-dependent genes. Mediator functions as a bridge to convey information from gene-specific regulatory proteins to the basal RNA polymerase II transcription machinery. Mediator is recruited to promoters by direct interactions with regulatory proteins and serves as a scaffold for the assembly of a functional preinitiation complex with RNA polymerase II and the general transcription factors.</text>
</comment>
<comment type="subcellular location">
    <subcellularLocation>
        <location evidence="1 9">Nucleus</location>
    </subcellularLocation>
</comment>
<keyword evidence="10" id="KW-0175">Coiled coil</keyword>
<comment type="similarity">
    <text evidence="2 9">Belongs to the Mediator complex subunit 9 family.</text>
</comment>
<organism evidence="12 13">
    <name type="scientific">Lomentospora prolificans</name>
    <dbReference type="NCBI Taxonomy" id="41688"/>
    <lineage>
        <taxon>Eukaryota</taxon>
        <taxon>Fungi</taxon>
        <taxon>Dikarya</taxon>
        <taxon>Ascomycota</taxon>
        <taxon>Pezizomycotina</taxon>
        <taxon>Sordariomycetes</taxon>
        <taxon>Hypocreomycetidae</taxon>
        <taxon>Microascales</taxon>
        <taxon>Microascaceae</taxon>
        <taxon>Lomentospora</taxon>
    </lineage>
</organism>
<evidence type="ECO:0000256" key="9">
    <source>
        <dbReference type="RuleBase" id="RU364145"/>
    </source>
</evidence>
<feature type="compositionally biased region" description="Low complexity" evidence="11">
    <location>
        <begin position="1"/>
        <end position="12"/>
    </location>
</feature>
<feature type="region of interest" description="Disordered" evidence="11">
    <location>
        <begin position="41"/>
        <end position="86"/>
    </location>
</feature>
<evidence type="ECO:0000256" key="7">
    <source>
        <dbReference type="ARBA" id="ARBA00023242"/>
    </source>
</evidence>
<sequence>MPAPSPSQQAPMALPPTLSPDSLDALTELTTLLTRLRSTIQASAGPSGIPGSTPLATGATPNPSAASPAGNSLSLKDVPTATDHLKHKLQKARVQVRSLPDMDRTIAEQEEEIAELEERIRLQREVLEKLKQKGVQFTTEESSTTEKLQS</sequence>